<dbReference type="Proteomes" id="UP000673691">
    <property type="component" value="Unassembled WGS sequence"/>
</dbReference>
<sequence>MAVGIVGAAGILDGEYCRQNAPARHANFRPVRGGIHRTSKRNAQAEESEWRDVDVSRQNRLGAAYRAQFTEARGAVQEEDRRVRAMWGAQERTRAETALTQGRGRARDETRTQLDVEPMLPRLEATEIRLDPGGIRLLFLGELHRPHEAAIPLQNGDGDDHGYLLFVFFFPGSSSFLSAYRGFPLGRACVRSCGGVRVG</sequence>
<evidence type="ECO:0000313" key="2">
    <source>
        <dbReference type="EMBL" id="KAG5462930.1"/>
    </source>
</evidence>
<accession>A0A8H8A0Y9</accession>
<dbReference type="AlphaFoldDB" id="A0A8H8A0Y9"/>
<evidence type="ECO:0000313" key="3">
    <source>
        <dbReference type="Proteomes" id="UP000673691"/>
    </source>
</evidence>
<proteinExistence type="predicted"/>
<comment type="caution">
    <text evidence="2">The sequence shown here is derived from an EMBL/GenBank/DDBJ whole genome shotgun (WGS) entry which is preliminary data.</text>
</comment>
<name>A0A8H8A0Y9_9FUNG</name>
<feature type="region of interest" description="Disordered" evidence="1">
    <location>
        <begin position="33"/>
        <end position="53"/>
    </location>
</feature>
<organism evidence="2 3">
    <name type="scientific">Olpidium bornovanus</name>
    <dbReference type="NCBI Taxonomy" id="278681"/>
    <lineage>
        <taxon>Eukaryota</taxon>
        <taxon>Fungi</taxon>
        <taxon>Fungi incertae sedis</taxon>
        <taxon>Olpidiomycota</taxon>
        <taxon>Olpidiomycotina</taxon>
        <taxon>Olpidiomycetes</taxon>
        <taxon>Olpidiales</taxon>
        <taxon>Olpidiaceae</taxon>
        <taxon>Olpidium</taxon>
    </lineage>
</organism>
<protein>
    <submittedName>
        <fullName evidence="2">Uncharacterized protein</fullName>
    </submittedName>
</protein>
<dbReference type="EMBL" id="JAEFCI010001399">
    <property type="protein sequence ID" value="KAG5462930.1"/>
    <property type="molecule type" value="Genomic_DNA"/>
</dbReference>
<keyword evidence="3" id="KW-1185">Reference proteome</keyword>
<reference evidence="2 3" key="1">
    <citation type="journal article" name="Sci. Rep.">
        <title>Genome-scale phylogenetic analyses confirm Olpidium as the closest living zoosporic fungus to the non-flagellated, terrestrial fungi.</title>
        <authorList>
            <person name="Chang Y."/>
            <person name="Rochon D."/>
            <person name="Sekimoto S."/>
            <person name="Wang Y."/>
            <person name="Chovatia M."/>
            <person name="Sandor L."/>
            <person name="Salamov A."/>
            <person name="Grigoriev I.V."/>
            <person name="Stajich J.E."/>
            <person name="Spatafora J.W."/>
        </authorList>
    </citation>
    <scope>NUCLEOTIDE SEQUENCE [LARGE SCALE GENOMIC DNA]</scope>
    <source>
        <strain evidence="2">S191</strain>
    </source>
</reference>
<gene>
    <name evidence="2" type="ORF">BJ554DRAFT_2811</name>
</gene>
<evidence type="ECO:0000256" key="1">
    <source>
        <dbReference type="SAM" id="MobiDB-lite"/>
    </source>
</evidence>